<dbReference type="STRING" id="1123357.SAMN02745244_03657"/>
<dbReference type="AlphaFoldDB" id="A0A1M6NJL3"/>
<proteinExistence type="predicted"/>
<keyword evidence="2" id="KW-1185">Reference proteome</keyword>
<protein>
    <submittedName>
        <fullName evidence="1">Uncharacterized protein</fullName>
    </submittedName>
</protein>
<sequence length="200" mass="22069">MPGRRTPLGAWPLVAANLGARGYHCRKRRSTALESDQTAVTPQAGRFLSSPPLTILGMEAGFEAGIRQLRRRRPLEVISLKLPSGAELRVPTEAEILRIKCYLIVNRNRTRDYLDVAALADHLGITRAQEVVGQIGDYYGELTSTDGAVSTVLADRLFRCEPVDRKAIATLSRFKGLDVKWADWGNVATVCRELAKGVLR</sequence>
<reference evidence="1 2" key="1">
    <citation type="submission" date="2016-11" db="EMBL/GenBank/DDBJ databases">
        <authorList>
            <person name="Jaros S."/>
            <person name="Januszkiewicz K."/>
            <person name="Wedrychowicz H."/>
        </authorList>
    </citation>
    <scope>NUCLEOTIDE SEQUENCE [LARGE SCALE GENOMIC DNA]</scope>
    <source>
        <strain evidence="1 2">DSM 12906</strain>
    </source>
</reference>
<dbReference type="Proteomes" id="UP000184512">
    <property type="component" value="Unassembled WGS sequence"/>
</dbReference>
<name>A0A1M6NJL3_9ACTN</name>
<evidence type="ECO:0000313" key="1">
    <source>
        <dbReference type="EMBL" id="SHJ95887.1"/>
    </source>
</evidence>
<dbReference type="EMBL" id="FQZG01000117">
    <property type="protein sequence ID" value="SHJ95887.1"/>
    <property type="molecule type" value="Genomic_DNA"/>
</dbReference>
<gene>
    <name evidence="1" type="ORF">SAMN02745244_03657</name>
</gene>
<accession>A0A1M6NJL3</accession>
<organism evidence="1 2">
    <name type="scientific">Tessaracoccus bendigoensis DSM 12906</name>
    <dbReference type="NCBI Taxonomy" id="1123357"/>
    <lineage>
        <taxon>Bacteria</taxon>
        <taxon>Bacillati</taxon>
        <taxon>Actinomycetota</taxon>
        <taxon>Actinomycetes</taxon>
        <taxon>Propionibacteriales</taxon>
        <taxon>Propionibacteriaceae</taxon>
        <taxon>Tessaracoccus</taxon>
    </lineage>
</organism>
<evidence type="ECO:0000313" key="2">
    <source>
        <dbReference type="Proteomes" id="UP000184512"/>
    </source>
</evidence>